<feature type="domain" description="PI3K-RBD" evidence="1">
    <location>
        <begin position="87"/>
        <end position="178"/>
    </location>
</feature>
<comment type="caution">
    <text evidence="2">The sequence shown here is derived from an EMBL/GenBank/DDBJ whole genome shotgun (WGS) entry which is preliminary data.</text>
</comment>
<organism evidence="2 3">
    <name type="scientific">Ophiophagus hannah</name>
    <name type="common">King cobra</name>
    <name type="synonym">Naja hannah</name>
    <dbReference type="NCBI Taxonomy" id="8665"/>
    <lineage>
        <taxon>Eukaryota</taxon>
        <taxon>Metazoa</taxon>
        <taxon>Chordata</taxon>
        <taxon>Craniata</taxon>
        <taxon>Vertebrata</taxon>
        <taxon>Euteleostomi</taxon>
        <taxon>Lepidosauria</taxon>
        <taxon>Squamata</taxon>
        <taxon>Bifurcata</taxon>
        <taxon>Unidentata</taxon>
        <taxon>Episquamata</taxon>
        <taxon>Toxicofera</taxon>
        <taxon>Serpentes</taxon>
        <taxon>Colubroidea</taxon>
        <taxon>Elapidae</taxon>
        <taxon>Elapinae</taxon>
        <taxon>Ophiophagus</taxon>
    </lineage>
</organism>
<proteinExistence type="predicted"/>
<evidence type="ECO:0000313" key="2">
    <source>
        <dbReference type="EMBL" id="ETE59973.1"/>
    </source>
</evidence>
<evidence type="ECO:0000313" key="3">
    <source>
        <dbReference type="Proteomes" id="UP000018936"/>
    </source>
</evidence>
<dbReference type="Proteomes" id="UP000018936">
    <property type="component" value="Unassembled WGS sequence"/>
</dbReference>
<keyword evidence="2" id="KW-0418">Kinase</keyword>
<evidence type="ECO:0000259" key="1">
    <source>
        <dbReference type="PROSITE" id="PS51546"/>
    </source>
</evidence>
<dbReference type="Gene3D" id="3.10.20.770">
    <property type="match status" value="1"/>
</dbReference>
<dbReference type="EMBL" id="AZIM01005061">
    <property type="protein sequence ID" value="ETE59973.1"/>
    <property type="molecule type" value="Genomic_DNA"/>
</dbReference>
<dbReference type="SMART" id="SM00144">
    <property type="entry name" value="PI3K_rbd"/>
    <property type="match status" value="1"/>
</dbReference>
<dbReference type="InterPro" id="IPR029071">
    <property type="entry name" value="Ubiquitin-like_domsf"/>
</dbReference>
<gene>
    <name evidence="2" type="primary">PIK3CD</name>
    <name evidence="2" type="ORF">L345_14289</name>
</gene>
<sequence length="235" mass="27139">MHPGSRSEISLQLSIKVWPISQGLHEFDSLADPEVDDFRVQMQDYCEQRAAQRQQLSWKDWMEYSFPVQLEPALSGFGRRPSLPMPGKTIFVNVKFQSGGESFTFQISLKEFPITLMSYAVKKQATIFRHQRVSPVDEYTLQVNGKYEYIYGEYPLYQFQYIRECLHRRFVPHLIMVHRSSLLSLREEQSNGLGHPPKTALKLSPGPKQKFPTLVRSVLPCRGVGETGRMILIQS</sequence>
<dbReference type="OrthoDB" id="67688at2759"/>
<keyword evidence="3" id="KW-1185">Reference proteome</keyword>
<dbReference type="GO" id="GO:0016301">
    <property type="term" value="F:kinase activity"/>
    <property type="evidence" value="ECO:0007669"/>
    <property type="project" value="UniProtKB-KW"/>
</dbReference>
<reference evidence="2 3" key="1">
    <citation type="journal article" date="2013" name="Proc. Natl. Acad. Sci. U.S.A.">
        <title>The king cobra genome reveals dynamic gene evolution and adaptation in the snake venom system.</title>
        <authorList>
            <person name="Vonk F.J."/>
            <person name="Casewell N.R."/>
            <person name="Henkel C.V."/>
            <person name="Heimberg A.M."/>
            <person name="Jansen H.J."/>
            <person name="McCleary R.J."/>
            <person name="Kerkkamp H.M."/>
            <person name="Vos R.A."/>
            <person name="Guerreiro I."/>
            <person name="Calvete J.J."/>
            <person name="Wuster W."/>
            <person name="Woods A.E."/>
            <person name="Logan J.M."/>
            <person name="Harrison R.A."/>
            <person name="Castoe T.A."/>
            <person name="de Koning A.P."/>
            <person name="Pollock D.D."/>
            <person name="Yandell M."/>
            <person name="Calderon D."/>
            <person name="Renjifo C."/>
            <person name="Currier R.B."/>
            <person name="Salgado D."/>
            <person name="Pla D."/>
            <person name="Sanz L."/>
            <person name="Hyder A.S."/>
            <person name="Ribeiro J.M."/>
            <person name="Arntzen J.W."/>
            <person name="van den Thillart G.E."/>
            <person name="Boetzer M."/>
            <person name="Pirovano W."/>
            <person name="Dirks R.P."/>
            <person name="Spaink H.P."/>
            <person name="Duboule D."/>
            <person name="McGlinn E."/>
            <person name="Kini R.M."/>
            <person name="Richardson M.K."/>
        </authorList>
    </citation>
    <scope>NUCLEOTIDE SEQUENCE</scope>
    <source>
        <tissue evidence="2">Blood</tissue>
    </source>
</reference>
<protein>
    <submittedName>
        <fullName evidence="2">Phosphatidylinositol-4,5-bisphosphate 3-kinase catalytic subunit delta isoform</fullName>
    </submittedName>
</protein>
<feature type="non-terminal residue" evidence="2">
    <location>
        <position position="1"/>
    </location>
</feature>
<keyword evidence="2" id="KW-0808">Transferase</keyword>
<dbReference type="Pfam" id="PF00794">
    <property type="entry name" value="PI3K_rbd"/>
    <property type="match status" value="1"/>
</dbReference>
<dbReference type="PROSITE" id="PS51546">
    <property type="entry name" value="PI3K_RBD"/>
    <property type="match status" value="1"/>
</dbReference>
<dbReference type="AlphaFoldDB" id="V8NEE1"/>
<name>V8NEE1_OPHHA</name>
<dbReference type="InterPro" id="IPR000341">
    <property type="entry name" value="PI3K_Ras-bd_dom"/>
</dbReference>
<accession>V8NEE1</accession>
<dbReference type="SUPFAM" id="SSF54236">
    <property type="entry name" value="Ubiquitin-like"/>
    <property type="match status" value="1"/>
</dbReference>